<keyword evidence="2" id="KW-0472">Membrane</keyword>
<reference evidence="3 4" key="1">
    <citation type="submission" date="2019-05" db="EMBL/GenBank/DDBJ databases">
        <title>Streptomyces marianii sp. nov., a novel marine actinomycete from southern coast of India.</title>
        <authorList>
            <person name="Iniyan A.M."/>
            <person name="Wink J."/>
            <person name="Ramprasad E."/>
            <person name="Ramana C.V."/>
            <person name="Bunk B."/>
            <person name="Sproer C."/>
            <person name="Joseph F.-J.R.S."/>
            <person name="Vincent S.G.P."/>
        </authorList>
    </citation>
    <scope>NUCLEOTIDE SEQUENCE [LARGE SCALE GENOMIC DNA]</scope>
    <source>
        <strain evidence="3 4">ICN19</strain>
    </source>
</reference>
<protein>
    <recommendedName>
        <fullName evidence="5">DUF1640 domain-containing protein</fullName>
    </recommendedName>
</protein>
<evidence type="ECO:0000313" key="3">
    <source>
        <dbReference type="EMBL" id="TLQ46083.1"/>
    </source>
</evidence>
<evidence type="ECO:0000313" key="4">
    <source>
        <dbReference type="Proteomes" id="UP000305921"/>
    </source>
</evidence>
<accession>A0A5R9EDR8</accession>
<gene>
    <name evidence="3" type="ORF">FEF34_26570</name>
</gene>
<keyword evidence="4" id="KW-1185">Reference proteome</keyword>
<dbReference type="OrthoDB" id="3873048at2"/>
<comment type="caution">
    <text evidence="3">The sequence shown here is derived from an EMBL/GenBank/DDBJ whole genome shotgun (WGS) entry which is preliminary data.</text>
</comment>
<keyword evidence="2" id="KW-1133">Transmembrane helix</keyword>
<dbReference type="Proteomes" id="UP000305921">
    <property type="component" value="Unassembled WGS sequence"/>
</dbReference>
<dbReference type="EMBL" id="VAWE01000001">
    <property type="protein sequence ID" value="TLQ46083.1"/>
    <property type="molecule type" value="Genomic_DNA"/>
</dbReference>
<evidence type="ECO:0008006" key="5">
    <source>
        <dbReference type="Google" id="ProtNLM"/>
    </source>
</evidence>
<evidence type="ECO:0000256" key="1">
    <source>
        <dbReference type="SAM" id="Coils"/>
    </source>
</evidence>
<keyword evidence="1" id="KW-0175">Coiled coil</keyword>
<feature type="transmembrane region" description="Helical" evidence="2">
    <location>
        <begin position="95"/>
        <end position="115"/>
    </location>
</feature>
<feature type="coiled-coil region" evidence="1">
    <location>
        <begin position="27"/>
        <end position="88"/>
    </location>
</feature>
<dbReference type="AlphaFoldDB" id="A0A5R9EDR8"/>
<evidence type="ECO:0000256" key="2">
    <source>
        <dbReference type="SAM" id="Phobius"/>
    </source>
</evidence>
<sequence length="119" mass="13497">MSIPPPGAEPTLWELHRAVIQLREDQRDDLAQLRDDLRSDIAALANRLNQVVTVDVYRADQRNLALRIDSLERDLEAVKHERDQDREQASTNRRLIISAFIAPVLLTVLQLVLAARGSP</sequence>
<proteinExistence type="predicted"/>
<organism evidence="3 4">
    <name type="scientific">Streptomyces marianii</name>
    <dbReference type="NCBI Taxonomy" id="1817406"/>
    <lineage>
        <taxon>Bacteria</taxon>
        <taxon>Bacillati</taxon>
        <taxon>Actinomycetota</taxon>
        <taxon>Actinomycetes</taxon>
        <taxon>Kitasatosporales</taxon>
        <taxon>Streptomycetaceae</taxon>
        <taxon>Streptomyces</taxon>
    </lineage>
</organism>
<dbReference type="RefSeq" id="WP_138055399.1">
    <property type="nucleotide sequence ID" value="NZ_VAWE01000001.1"/>
</dbReference>
<name>A0A5R9EDR8_9ACTN</name>
<keyword evidence="2" id="KW-0812">Transmembrane</keyword>